<comment type="caution">
    <text evidence="1">The sequence shown here is derived from an EMBL/GenBank/DDBJ whole genome shotgun (WGS) entry which is preliminary data.</text>
</comment>
<organism evidence="1 2">
    <name type="scientific">Vibrio agarivorans</name>
    <dbReference type="NCBI Taxonomy" id="153622"/>
    <lineage>
        <taxon>Bacteria</taxon>
        <taxon>Pseudomonadati</taxon>
        <taxon>Pseudomonadota</taxon>
        <taxon>Gammaproteobacteria</taxon>
        <taxon>Vibrionales</taxon>
        <taxon>Vibrionaceae</taxon>
        <taxon>Vibrio</taxon>
    </lineage>
</organism>
<name>A0ABT7Y6Y6_9VIBR</name>
<evidence type="ECO:0000313" key="2">
    <source>
        <dbReference type="Proteomes" id="UP001169719"/>
    </source>
</evidence>
<gene>
    <name evidence="1" type="ORF">QWJ08_20945</name>
</gene>
<dbReference type="EMBL" id="JAUEOZ010000003">
    <property type="protein sequence ID" value="MDN2483823.1"/>
    <property type="molecule type" value="Genomic_DNA"/>
</dbReference>
<evidence type="ECO:0000313" key="1">
    <source>
        <dbReference type="EMBL" id="MDN2483823.1"/>
    </source>
</evidence>
<keyword evidence="2" id="KW-1185">Reference proteome</keyword>
<sequence>MFEYGIESKDVDVKKLTNLGLAESKLIDLQREIANNINNGFETVVAITGGQVFTYKLNSGINANWWFVEAVKHSTQLFLAKEDGAQAFRATFNVLSKRRANKLLGVIELPQDEFHLVGLLAGLKKENKGNGHYDKLKAHSVDFDKWVLRFEAEGNIAALNYVKGVLEKKGWMF</sequence>
<proteinExistence type="predicted"/>
<dbReference type="RefSeq" id="WP_289963976.1">
    <property type="nucleotide sequence ID" value="NZ_JAUEOZ010000003.1"/>
</dbReference>
<accession>A0ABT7Y6Y6</accession>
<reference evidence="1" key="1">
    <citation type="submission" date="2024-05" db="EMBL/GenBank/DDBJ databases">
        <title>Genome Sequences of Four Agar- Degrading Marine Bacteria.</title>
        <authorList>
            <person name="Phillips E.K."/>
            <person name="Shaffer J.C."/>
            <person name="Henson M.W."/>
            <person name="Temperton B."/>
            <person name="Thrash C.J."/>
            <person name="Martin M.O."/>
        </authorList>
    </citation>
    <scope>NUCLEOTIDE SEQUENCE</scope>
    <source>
        <strain evidence="1">EKP203</strain>
    </source>
</reference>
<protein>
    <submittedName>
        <fullName evidence="1">Uncharacterized protein</fullName>
    </submittedName>
</protein>
<dbReference type="Proteomes" id="UP001169719">
    <property type="component" value="Unassembled WGS sequence"/>
</dbReference>